<reference evidence="7 8" key="1">
    <citation type="submission" date="2017-01" db="EMBL/GenBank/DDBJ databases">
        <title>Bacillus phylogenomics.</title>
        <authorList>
            <person name="Dunlap C."/>
        </authorList>
    </citation>
    <scope>NUCLEOTIDE SEQUENCE [LARGE SCALE GENOMIC DNA]</scope>
    <source>
        <strain evidence="7 8">NRRL B-41282</strain>
    </source>
</reference>
<comment type="similarity">
    <text evidence="2">Belongs to the isochorismate synthase family.</text>
</comment>
<evidence type="ECO:0000256" key="4">
    <source>
        <dbReference type="ARBA" id="ARBA00023235"/>
    </source>
</evidence>
<evidence type="ECO:0000256" key="1">
    <source>
        <dbReference type="ARBA" id="ARBA00000799"/>
    </source>
</evidence>
<name>A0A1R1QWI4_9BACI</name>
<dbReference type="AlphaFoldDB" id="A0A1R1QWI4"/>
<dbReference type="NCBIfam" id="NF005380">
    <property type="entry name" value="PRK06923.1"/>
    <property type="match status" value="1"/>
</dbReference>
<dbReference type="EC" id="5.4.4.2" evidence="3"/>
<evidence type="ECO:0000259" key="6">
    <source>
        <dbReference type="Pfam" id="PF00425"/>
    </source>
</evidence>
<accession>A0A1R1QWI4</accession>
<dbReference type="Proteomes" id="UP000187367">
    <property type="component" value="Unassembled WGS sequence"/>
</dbReference>
<evidence type="ECO:0000313" key="8">
    <source>
        <dbReference type="Proteomes" id="UP000187367"/>
    </source>
</evidence>
<comment type="caution">
    <text evidence="7">The sequence shown here is derived from an EMBL/GenBank/DDBJ whole genome shotgun (WGS) entry which is preliminary data.</text>
</comment>
<dbReference type="OrthoDB" id="9803598at2"/>
<comment type="catalytic activity">
    <reaction evidence="1">
        <text>chorismate = isochorismate</text>
        <dbReference type="Rhea" id="RHEA:18985"/>
        <dbReference type="ChEBI" id="CHEBI:29748"/>
        <dbReference type="ChEBI" id="CHEBI:29780"/>
        <dbReference type="EC" id="5.4.4.2"/>
    </reaction>
</comment>
<dbReference type="GO" id="GO:0008909">
    <property type="term" value="F:isochorismate synthase activity"/>
    <property type="evidence" value="ECO:0007669"/>
    <property type="project" value="UniProtKB-EC"/>
</dbReference>
<sequence>MMERHIVTESLAVQLLKEYRTGASFFFSSPERTILAEGVFAAVPEAEGLNQMENLTQRADAVLRQAKQAGQKRPIVVGAVPFDETKPVQLTVPDEVWHAGPLTFDQDEPKQPECATFGYDIQPVPAPEEYMNGVKQGLAGIAAGDFSKIVLSRSLHLTSPIKIDIGDLLNSLARHNSRGYTFAVDVSERAGGESETVRRTLIGASPELLVSRSGFRVSANPLAGSRPRSHDPHEDQRRAAELLASAKDRHEHAVVVEAVASALRPFCRTLDVPSEPSLITTETMWHLSTEIKGELTDLSISSLELAAALHPTPAVCGTPTDLARAAIKKIEPFERGFFTGMVGWCDSEGDGEWVVTIRCAEAEERALRLYAGAGIVAGSKPEDELAETSAKFRTMLRAMGMNSE</sequence>
<keyword evidence="4" id="KW-0413">Isomerase</keyword>
<dbReference type="InterPro" id="IPR004561">
    <property type="entry name" value="IsoChor_synthase"/>
</dbReference>
<dbReference type="PANTHER" id="PTHR42839">
    <property type="entry name" value="ISOCHORISMATE SYNTHASE ENTC"/>
    <property type="match status" value="1"/>
</dbReference>
<dbReference type="Gene3D" id="3.60.120.10">
    <property type="entry name" value="Anthranilate synthase"/>
    <property type="match status" value="1"/>
</dbReference>
<organism evidence="7 8">
    <name type="scientific">Bacillus swezeyi</name>
    <dbReference type="NCBI Taxonomy" id="1925020"/>
    <lineage>
        <taxon>Bacteria</taxon>
        <taxon>Bacillati</taxon>
        <taxon>Bacillota</taxon>
        <taxon>Bacilli</taxon>
        <taxon>Bacillales</taxon>
        <taxon>Bacillaceae</taxon>
        <taxon>Bacillus</taxon>
    </lineage>
</organism>
<evidence type="ECO:0000256" key="3">
    <source>
        <dbReference type="ARBA" id="ARBA00012824"/>
    </source>
</evidence>
<dbReference type="InterPro" id="IPR015890">
    <property type="entry name" value="Chorismate_C"/>
</dbReference>
<dbReference type="EMBL" id="MTJL01000005">
    <property type="protein sequence ID" value="OMI09008.1"/>
    <property type="molecule type" value="Genomic_DNA"/>
</dbReference>
<dbReference type="Pfam" id="PF00425">
    <property type="entry name" value="Chorismate_bind"/>
    <property type="match status" value="1"/>
</dbReference>
<dbReference type="SUPFAM" id="SSF56322">
    <property type="entry name" value="ADC synthase"/>
    <property type="match status" value="1"/>
</dbReference>
<evidence type="ECO:0000256" key="5">
    <source>
        <dbReference type="ARBA" id="ARBA00041564"/>
    </source>
</evidence>
<proteinExistence type="inferred from homology"/>
<feature type="domain" description="Chorismate-utilising enzyme C-terminal" evidence="6">
    <location>
        <begin position="127"/>
        <end position="391"/>
    </location>
</feature>
<gene>
    <name evidence="7" type="ORF">BW143_02860</name>
</gene>
<evidence type="ECO:0000313" key="7">
    <source>
        <dbReference type="EMBL" id="OMI09008.1"/>
    </source>
</evidence>
<dbReference type="PANTHER" id="PTHR42839:SF2">
    <property type="entry name" value="ISOCHORISMATE SYNTHASE ENTC"/>
    <property type="match status" value="1"/>
</dbReference>
<accession>A0A1R1S116</accession>
<dbReference type="GO" id="GO:0009697">
    <property type="term" value="P:salicylic acid biosynthetic process"/>
    <property type="evidence" value="ECO:0007669"/>
    <property type="project" value="TreeGrafter"/>
</dbReference>
<dbReference type="RefSeq" id="WP_076759247.1">
    <property type="nucleotide sequence ID" value="NZ_JARMMH010000011.1"/>
</dbReference>
<protein>
    <recommendedName>
        <fullName evidence="3">isochorismate synthase</fullName>
        <ecNumber evidence="3">5.4.4.2</ecNumber>
    </recommendedName>
    <alternativeName>
        <fullName evidence="5">Isochorismate mutase</fullName>
    </alternativeName>
</protein>
<keyword evidence="8" id="KW-1185">Reference proteome</keyword>
<dbReference type="NCBIfam" id="TIGR00543">
    <property type="entry name" value="isochor_syn"/>
    <property type="match status" value="1"/>
</dbReference>
<evidence type="ECO:0000256" key="2">
    <source>
        <dbReference type="ARBA" id="ARBA00005297"/>
    </source>
</evidence>
<dbReference type="InterPro" id="IPR005801">
    <property type="entry name" value="ADC_synthase"/>
</dbReference>